<evidence type="ECO:0000313" key="3">
    <source>
        <dbReference type="Proteomes" id="UP000002051"/>
    </source>
</evidence>
<dbReference type="HOGENOM" id="CLU_1984886_0_0_1"/>
<evidence type="ECO:0000313" key="2">
    <source>
        <dbReference type="EnsemblPlants" id="KEH34351"/>
    </source>
</evidence>
<accession>A0A072UY81</accession>
<dbReference type="EMBL" id="CM001219">
    <property type="protein sequence ID" value="KEH34351.1"/>
    <property type="molecule type" value="Genomic_DNA"/>
</dbReference>
<dbReference type="AlphaFoldDB" id="A0A072UY81"/>
<gene>
    <name evidence="1" type="ordered locus">MTR_3g464970</name>
</gene>
<proteinExistence type="predicted"/>
<sequence>MGQTLKLFSKEMLYVDNNGETNLRRHVDGCPRRIYQTLPFARGKIPVKRTKSLANGTFVREKTRGRWPGKSAHRKTLCQPLAEKRGAEPLAKRHAFSLAEPLACSLTFVCSFPAPLTTTDLCGGSD</sequence>
<name>A0A072UY81_MEDTR</name>
<reference evidence="1 3" key="2">
    <citation type="journal article" date="2014" name="BMC Genomics">
        <title>An improved genome release (version Mt4.0) for the model legume Medicago truncatula.</title>
        <authorList>
            <person name="Tang H."/>
            <person name="Krishnakumar V."/>
            <person name="Bidwell S."/>
            <person name="Rosen B."/>
            <person name="Chan A."/>
            <person name="Zhou S."/>
            <person name="Gentzbittel L."/>
            <person name="Childs K.L."/>
            <person name="Yandell M."/>
            <person name="Gundlach H."/>
            <person name="Mayer K.F."/>
            <person name="Schwartz D.C."/>
            <person name="Town C.D."/>
        </authorList>
    </citation>
    <scope>GENOME REANNOTATION</scope>
    <source>
        <strain evidence="1">A17</strain>
        <strain evidence="2 3">cv. Jemalong A17</strain>
    </source>
</reference>
<reference evidence="1 3" key="1">
    <citation type="journal article" date="2011" name="Nature">
        <title>The Medicago genome provides insight into the evolution of rhizobial symbioses.</title>
        <authorList>
            <person name="Young N.D."/>
            <person name="Debelle F."/>
            <person name="Oldroyd G.E."/>
            <person name="Geurts R."/>
            <person name="Cannon S.B."/>
            <person name="Udvardi M.K."/>
            <person name="Benedito V.A."/>
            <person name="Mayer K.F."/>
            <person name="Gouzy J."/>
            <person name="Schoof H."/>
            <person name="Van de Peer Y."/>
            <person name="Proost S."/>
            <person name="Cook D.R."/>
            <person name="Meyers B.C."/>
            <person name="Spannagl M."/>
            <person name="Cheung F."/>
            <person name="De Mita S."/>
            <person name="Krishnakumar V."/>
            <person name="Gundlach H."/>
            <person name="Zhou S."/>
            <person name="Mudge J."/>
            <person name="Bharti A.K."/>
            <person name="Murray J.D."/>
            <person name="Naoumkina M.A."/>
            <person name="Rosen B."/>
            <person name="Silverstein K.A."/>
            <person name="Tang H."/>
            <person name="Rombauts S."/>
            <person name="Zhao P.X."/>
            <person name="Zhou P."/>
            <person name="Barbe V."/>
            <person name="Bardou P."/>
            <person name="Bechner M."/>
            <person name="Bellec A."/>
            <person name="Berger A."/>
            <person name="Berges H."/>
            <person name="Bidwell S."/>
            <person name="Bisseling T."/>
            <person name="Choisne N."/>
            <person name="Couloux A."/>
            <person name="Denny R."/>
            <person name="Deshpande S."/>
            <person name="Dai X."/>
            <person name="Doyle J.J."/>
            <person name="Dudez A.M."/>
            <person name="Farmer A.D."/>
            <person name="Fouteau S."/>
            <person name="Franken C."/>
            <person name="Gibelin C."/>
            <person name="Gish J."/>
            <person name="Goldstein S."/>
            <person name="Gonzalez A.J."/>
            <person name="Green P.J."/>
            <person name="Hallab A."/>
            <person name="Hartog M."/>
            <person name="Hua A."/>
            <person name="Humphray S.J."/>
            <person name="Jeong D.H."/>
            <person name="Jing Y."/>
            <person name="Jocker A."/>
            <person name="Kenton S.M."/>
            <person name="Kim D.J."/>
            <person name="Klee K."/>
            <person name="Lai H."/>
            <person name="Lang C."/>
            <person name="Lin S."/>
            <person name="Macmil S.L."/>
            <person name="Magdelenat G."/>
            <person name="Matthews L."/>
            <person name="McCorrison J."/>
            <person name="Monaghan E.L."/>
            <person name="Mun J.H."/>
            <person name="Najar F.Z."/>
            <person name="Nicholson C."/>
            <person name="Noirot C."/>
            <person name="O'Bleness M."/>
            <person name="Paule C.R."/>
            <person name="Poulain J."/>
            <person name="Prion F."/>
            <person name="Qin B."/>
            <person name="Qu C."/>
            <person name="Retzel E.F."/>
            <person name="Riddle C."/>
            <person name="Sallet E."/>
            <person name="Samain S."/>
            <person name="Samson N."/>
            <person name="Sanders I."/>
            <person name="Saurat O."/>
            <person name="Scarpelli C."/>
            <person name="Schiex T."/>
            <person name="Segurens B."/>
            <person name="Severin A.J."/>
            <person name="Sherrier D.J."/>
            <person name="Shi R."/>
            <person name="Sims S."/>
            <person name="Singer S.R."/>
            <person name="Sinharoy S."/>
            <person name="Sterck L."/>
            <person name="Viollet A."/>
            <person name="Wang B.B."/>
            <person name="Wang K."/>
            <person name="Wang M."/>
            <person name="Wang X."/>
            <person name="Warfsmann J."/>
            <person name="Weissenbach J."/>
            <person name="White D.D."/>
            <person name="White J.D."/>
            <person name="Wiley G.B."/>
            <person name="Wincker P."/>
            <person name="Xing Y."/>
            <person name="Yang L."/>
            <person name="Yao Z."/>
            <person name="Ying F."/>
            <person name="Zhai J."/>
            <person name="Zhou L."/>
            <person name="Zuber A."/>
            <person name="Denarie J."/>
            <person name="Dixon R.A."/>
            <person name="May G.D."/>
            <person name="Schwartz D.C."/>
            <person name="Rogers J."/>
            <person name="Quetier F."/>
            <person name="Town C.D."/>
            <person name="Roe B.A."/>
        </authorList>
    </citation>
    <scope>NUCLEOTIDE SEQUENCE [LARGE SCALE GENOMIC DNA]</scope>
    <source>
        <strain evidence="1">A17</strain>
        <strain evidence="2 3">cv. Jemalong A17</strain>
    </source>
</reference>
<organism evidence="1 3">
    <name type="scientific">Medicago truncatula</name>
    <name type="common">Barrel medic</name>
    <name type="synonym">Medicago tribuloides</name>
    <dbReference type="NCBI Taxonomy" id="3880"/>
    <lineage>
        <taxon>Eukaryota</taxon>
        <taxon>Viridiplantae</taxon>
        <taxon>Streptophyta</taxon>
        <taxon>Embryophyta</taxon>
        <taxon>Tracheophyta</taxon>
        <taxon>Spermatophyta</taxon>
        <taxon>Magnoliopsida</taxon>
        <taxon>eudicotyledons</taxon>
        <taxon>Gunneridae</taxon>
        <taxon>Pentapetalae</taxon>
        <taxon>rosids</taxon>
        <taxon>fabids</taxon>
        <taxon>Fabales</taxon>
        <taxon>Fabaceae</taxon>
        <taxon>Papilionoideae</taxon>
        <taxon>50 kb inversion clade</taxon>
        <taxon>NPAAA clade</taxon>
        <taxon>Hologalegina</taxon>
        <taxon>IRL clade</taxon>
        <taxon>Trifolieae</taxon>
        <taxon>Medicago</taxon>
    </lineage>
</organism>
<protein>
    <submittedName>
        <fullName evidence="1 2">Uncharacterized protein</fullName>
    </submittedName>
</protein>
<keyword evidence="3" id="KW-1185">Reference proteome</keyword>
<evidence type="ECO:0000313" key="1">
    <source>
        <dbReference type="EMBL" id="KEH34351.1"/>
    </source>
</evidence>
<reference evidence="2" key="3">
    <citation type="submission" date="2015-04" db="UniProtKB">
        <authorList>
            <consortium name="EnsemblPlants"/>
        </authorList>
    </citation>
    <scope>IDENTIFICATION</scope>
    <source>
        <strain evidence="2">cv. Jemalong A17</strain>
    </source>
</reference>
<dbReference type="Proteomes" id="UP000002051">
    <property type="component" value="Chromosome 3"/>
</dbReference>
<dbReference type="EnsemblPlants" id="KEH34351">
    <property type="protein sequence ID" value="KEH34351"/>
    <property type="gene ID" value="MTR_3g464970"/>
</dbReference>